<dbReference type="Proteomes" id="UP000321570">
    <property type="component" value="Unassembled WGS sequence"/>
</dbReference>
<sequence>MLKKKQESLMILLEELSKTMNMEADGLLISPFQPSAESLVQEIREFHYAPQADETITNWFERCEDVFRNDPAHITGEKISFYAYDGYKLLNVKGYKVSSILKQRQILLLTKQS</sequence>
<protein>
    <submittedName>
        <fullName evidence="1">Uncharacterized protein</fullName>
    </submittedName>
</protein>
<dbReference type="EMBL" id="CABIJS010000210">
    <property type="protein sequence ID" value="VUZ46324.1"/>
    <property type="molecule type" value="Genomic_DNA"/>
</dbReference>
<evidence type="ECO:0000313" key="1">
    <source>
        <dbReference type="EMBL" id="VUZ46324.1"/>
    </source>
</evidence>
<proteinExistence type="predicted"/>
<gene>
    <name evidence="1" type="ORF">WMSIL1_LOCUS6085</name>
</gene>
<keyword evidence="2" id="KW-1185">Reference proteome</keyword>
<evidence type="ECO:0000313" key="2">
    <source>
        <dbReference type="Proteomes" id="UP000321570"/>
    </source>
</evidence>
<reference evidence="1 2" key="1">
    <citation type="submission" date="2019-07" db="EMBL/GenBank/DDBJ databases">
        <authorList>
            <person name="Jastrzebski P J."/>
            <person name="Paukszto L."/>
            <person name="Jastrzebski P J."/>
        </authorList>
    </citation>
    <scope>NUCLEOTIDE SEQUENCE [LARGE SCALE GENOMIC DNA]</scope>
    <source>
        <strain evidence="1 2">WMS-il1</strain>
    </source>
</reference>
<name>A0A564YIF4_HYMDI</name>
<organism evidence="1 2">
    <name type="scientific">Hymenolepis diminuta</name>
    <name type="common">Rat tapeworm</name>
    <dbReference type="NCBI Taxonomy" id="6216"/>
    <lineage>
        <taxon>Eukaryota</taxon>
        <taxon>Metazoa</taxon>
        <taxon>Spiralia</taxon>
        <taxon>Lophotrochozoa</taxon>
        <taxon>Platyhelminthes</taxon>
        <taxon>Cestoda</taxon>
        <taxon>Eucestoda</taxon>
        <taxon>Cyclophyllidea</taxon>
        <taxon>Hymenolepididae</taxon>
        <taxon>Hymenolepis</taxon>
    </lineage>
</organism>
<accession>A0A564YIF4</accession>
<dbReference type="AlphaFoldDB" id="A0A564YIF4"/>